<dbReference type="PANTHER" id="PTHR33360">
    <property type="entry name" value="TRANSPOSASE FOR INSERTION SEQUENCE ELEMENT IS200"/>
    <property type="match status" value="1"/>
</dbReference>
<comment type="caution">
    <text evidence="2">The sequence shown here is derived from an EMBL/GenBank/DDBJ whole genome shotgun (WGS) entry which is preliminary data.</text>
</comment>
<dbReference type="InterPro" id="IPR036515">
    <property type="entry name" value="Transposase_17_sf"/>
</dbReference>
<proteinExistence type="predicted"/>
<protein>
    <submittedName>
        <fullName evidence="2">Transposase</fullName>
    </submittedName>
</protein>
<name>A0ABT3GFN7_9BACT</name>
<feature type="domain" description="Transposase IS200-like" evidence="1">
    <location>
        <begin position="8"/>
        <end position="79"/>
    </location>
</feature>
<dbReference type="PANTHER" id="PTHR33360:SF2">
    <property type="entry name" value="TRANSPOSASE FOR INSERTION SEQUENCE ELEMENT IS200"/>
    <property type="match status" value="1"/>
</dbReference>
<dbReference type="EMBL" id="JAPDDT010000001">
    <property type="protein sequence ID" value="MCW1921849.1"/>
    <property type="molecule type" value="Genomic_DNA"/>
</dbReference>
<evidence type="ECO:0000313" key="2">
    <source>
        <dbReference type="EMBL" id="MCW1921849.1"/>
    </source>
</evidence>
<dbReference type="InterPro" id="IPR002686">
    <property type="entry name" value="Transposase_17"/>
</dbReference>
<evidence type="ECO:0000259" key="1">
    <source>
        <dbReference type="Pfam" id="PF01797"/>
    </source>
</evidence>
<dbReference type="Proteomes" id="UP001320876">
    <property type="component" value="Unassembled WGS sequence"/>
</dbReference>
<accession>A0ABT3GFN7</accession>
<keyword evidence="3" id="KW-1185">Reference proteome</keyword>
<sequence>MPSTHTCLLYHLIFATKGRTPLITGDFGEDLHEYLGGTVRGLKAVPLGVGGVADHVHLLVSLNATHCLADLMRELKKNS</sequence>
<evidence type="ECO:0000313" key="3">
    <source>
        <dbReference type="Proteomes" id="UP001320876"/>
    </source>
</evidence>
<dbReference type="Gene3D" id="3.30.70.1290">
    <property type="entry name" value="Transposase IS200-like"/>
    <property type="match status" value="1"/>
</dbReference>
<organism evidence="2 3">
    <name type="scientific">Luteolibacter arcticus</name>
    <dbReference type="NCBI Taxonomy" id="1581411"/>
    <lineage>
        <taxon>Bacteria</taxon>
        <taxon>Pseudomonadati</taxon>
        <taxon>Verrucomicrobiota</taxon>
        <taxon>Verrucomicrobiia</taxon>
        <taxon>Verrucomicrobiales</taxon>
        <taxon>Verrucomicrobiaceae</taxon>
        <taxon>Luteolibacter</taxon>
    </lineage>
</organism>
<dbReference type="SUPFAM" id="SSF143422">
    <property type="entry name" value="Transposase IS200-like"/>
    <property type="match status" value="1"/>
</dbReference>
<dbReference type="Pfam" id="PF01797">
    <property type="entry name" value="Y1_Tnp"/>
    <property type="match status" value="1"/>
</dbReference>
<reference evidence="2 3" key="1">
    <citation type="submission" date="2022-10" db="EMBL/GenBank/DDBJ databases">
        <title>Luteolibacter arcticus strain CCTCC AB 2014275, whole genome shotgun sequencing project.</title>
        <authorList>
            <person name="Zhao G."/>
            <person name="Shen L."/>
        </authorList>
    </citation>
    <scope>NUCLEOTIDE SEQUENCE [LARGE SCALE GENOMIC DNA]</scope>
    <source>
        <strain evidence="2 3">CCTCC AB 2014275</strain>
    </source>
</reference>
<gene>
    <name evidence="2" type="ORF">OKA05_04750</name>
</gene>
<dbReference type="RefSeq" id="WP_264485958.1">
    <property type="nucleotide sequence ID" value="NZ_JAPDDT010000001.1"/>
</dbReference>